<dbReference type="Gene3D" id="1.10.510.10">
    <property type="entry name" value="Transferase(Phosphotransferase) domain 1"/>
    <property type="match status" value="1"/>
</dbReference>
<dbReference type="InterPro" id="IPR041664">
    <property type="entry name" value="AAA_16"/>
</dbReference>
<dbReference type="InterPro" id="IPR011990">
    <property type="entry name" value="TPR-like_helical_dom_sf"/>
</dbReference>
<keyword evidence="1" id="KW-0547">Nucleotide-binding</keyword>
<dbReference type="CDD" id="cd14014">
    <property type="entry name" value="STKc_PknB_like"/>
    <property type="match status" value="1"/>
</dbReference>
<dbReference type="PANTHER" id="PTHR16305:SF35">
    <property type="entry name" value="TRANSCRIPTIONAL ACTIVATOR DOMAIN"/>
    <property type="match status" value="1"/>
</dbReference>
<evidence type="ECO:0000313" key="5">
    <source>
        <dbReference type="EMBL" id="MDC0678171.1"/>
    </source>
</evidence>
<feature type="region of interest" description="Disordered" evidence="3">
    <location>
        <begin position="274"/>
        <end position="295"/>
    </location>
</feature>
<dbReference type="PROSITE" id="PS00108">
    <property type="entry name" value="PROTEIN_KINASE_ST"/>
    <property type="match status" value="1"/>
</dbReference>
<dbReference type="InterPro" id="IPR027417">
    <property type="entry name" value="P-loop_NTPase"/>
</dbReference>
<dbReference type="Pfam" id="PF13191">
    <property type="entry name" value="AAA_16"/>
    <property type="match status" value="1"/>
</dbReference>
<gene>
    <name evidence="5" type="ORF">POL72_10535</name>
</gene>
<proteinExistence type="predicted"/>
<keyword evidence="6" id="KW-1185">Reference proteome</keyword>
<dbReference type="GO" id="GO:0016301">
    <property type="term" value="F:kinase activity"/>
    <property type="evidence" value="ECO:0007669"/>
    <property type="project" value="UniProtKB-KW"/>
</dbReference>
<dbReference type="InterPro" id="IPR000719">
    <property type="entry name" value="Prot_kinase_dom"/>
</dbReference>
<dbReference type="SUPFAM" id="SSF48452">
    <property type="entry name" value="TPR-like"/>
    <property type="match status" value="1"/>
</dbReference>
<accession>A0ABT5BYY9</accession>
<name>A0ABT5BYY9_9BACT</name>
<protein>
    <submittedName>
        <fullName evidence="5">Protein kinase</fullName>
    </submittedName>
</protein>
<dbReference type="PANTHER" id="PTHR16305">
    <property type="entry name" value="TESTICULAR SOLUBLE ADENYLYL CYCLASE"/>
    <property type="match status" value="1"/>
</dbReference>
<dbReference type="Proteomes" id="UP001217485">
    <property type="component" value="Unassembled WGS sequence"/>
</dbReference>
<evidence type="ECO:0000256" key="2">
    <source>
        <dbReference type="ARBA" id="ARBA00022840"/>
    </source>
</evidence>
<comment type="caution">
    <text evidence="5">The sequence shown here is derived from an EMBL/GenBank/DDBJ whole genome shotgun (WGS) entry which is preliminary data.</text>
</comment>
<dbReference type="SMART" id="SM00220">
    <property type="entry name" value="S_TKc"/>
    <property type="match status" value="1"/>
</dbReference>
<dbReference type="Gene3D" id="3.40.50.300">
    <property type="entry name" value="P-loop containing nucleotide triphosphate hydrolases"/>
    <property type="match status" value="1"/>
</dbReference>
<dbReference type="SUPFAM" id="SSF56112">
    <property type="entry name" value="Protein kinase-like (PK-like)"/>
    <property type="match status" value="1"/>
</dbReference>
<dbReference type="Pfam" id="PF00069">
    <property type="entry name" value="Pkinase"/>
    <property type="match status" value="1"/>
</dbReference>
<dbReference type="InterPro" id="IPR011009">
    <property type="entry name" value="Kinase-like_dom_sf"/>
</dbReference>
<evidence type="ECO:0000256" key="3">
    <source>
        <dbReference type="SAM" id="MobiDB-lite"/>
    </source>
</evidence>
<sequence>MQPGEVLGDRFEIVSQACAGGMGAVFQAIDRRSGVLVAIKVCLDEQRTGDESRLSRESRVLAELSCPGIVRYVAHGLGASGAPWLAMEWLDGEDLEQRLQRQVLTVDEALALAVGAAAALAAVHARGIVHRDLKPSNLFLVNGDAARVKLLDFGIAGLPEATRLTRTGAFVGTPAYMAPEQARSGQDVDTRADVFALGCVLFECLTGQPAFCGAHLMAVLAKILLDEVPRVSSLCPDVPPALDALCARMLAKDPDDRPRDGAEIAAALEAMGVSPLSSAPSTPRSNPTRQSSLTRKERRVLSVVMMGPAPRVAACPARADSETLVAVVSPELRREIEALGACLELLADGSILVILLGAGVATDQATQAARCALLLRAASGDRPVVLTTGRVEVTGGRPVGDVIDRAVRMLAQPAAALPGAPAAGRGAPIAPIAIDEVTAALLDARFEVVETEAGLWLRGEEPLARGARMLLGRPTACVGRDWEMATLEALLAGSIEESRARAVLVTAPAGIGKSRLAYEIIRRVRQRDEPVAVWIGRGDPLRKGAPFGMLRQALQGACGIRDREPIEARREKLLARVTERVRAADAQRVAEFLGELLGTPFPDEDSAPLRAARKDAPLMGDQMRRAWLDFASAACAAQPLLLVLEDLHWGDLPTVQFINDALRRLVDQPLLVLALARPEVYTLFPGLWAHRDLQELRLKELSPRAGARLVRQVLGDRVSAETVTQLVAQADGNAFYLEELIRATSEGSQDALPETVLAMVQSRLERLDSAARQVLRAASIFGRVFWRGAVEALLGGPGGVSGLADHLDRLERLEWIGARDEARFEGERELVFRHALVREAAYGMLTDQDRALGHRLAGEWLQRAAEPSAAVIAEHFDRGGEPLRAAAFYHQAAAQALAANDLVVVLSWTGRAIELGISGEARGEVLLHRAEAHHWRGELVEAARWATMAVEELPRRSAPWYAAVREAAIVLARLGQHDRLASLSGDLADAWTGEGATGPLLAASAGTALYLTISGLYAHATPLQALIDAAAERFCDDPAVSGLVLRERGWRELYAGRYGSGRALFASSVASHERAGNLRLACFCRLDLGFQEHQLGAYAEAEAILRAALADAERMGLDGCMAVAWSTLGAPLCRQGALDEAREALRKAIAFLEAQGDRRLAGASRTYLAGCLLRAGDLAGAEAEARGAVAQLERIGPLVVLARATLAAVLLARGETSEALAEARAAVALLDRLGMVEEGAAFTRLVHAEALYAAGDLPAARTAIAHARTRLLDVAAQLDDAARRDQFLQRVEENARTLELARAWVDEGGAAGRRGL</sequence>
<evidence type="ECO:0000259" key="4">
    <source>
        <dbReference type="PROSITE" id="PS50011"/>
    </source>
</evidence>
<keyword evidence="5" id="KW-0418">Kinase</keyword>
<keyword evidence="2" id="KW-0067">ATP-binding</keyword>
<feature type="domain" description="Protein kinase" evidence="4">
    <location>
        <begin position="11"/>
        <end position="271"/>
    </location>
</feature>
<dbReference type="Gene3D" id="1.25.40.10">
    <property type="entry name" value="Tetratricopeptide repeat domain"/>
    <property type="match status" value="1"/>
</dbReference>
<dbReference type="RefSeq" id="WP_272094945.1">
    <property type="nucleotide sequence ID" value="NZ_JAQNDK010000001.1"/>
</dbReference>
<dbReference type="PROSITE" id="PS50011">
    <property type="entry name" value="PROTEIN_KINASE_DOM"/>
    <property type="match status" value="1"/>
</dbReference>
<evidence type="ECO:0000256" key="1">
    <source>
        <dbReference type="ARBA" id="ARBA00022741"/>
    </source>
</evidence>
<dbReference type="InterPro" id="IPR008271">
    <property type="entry name" value="Ser/Thr_kinase_AS"/>
</dbReference>
<dbReference type="Gene3D" id="3.30.200.20">
    <property type="entry name" value="Phosphorylase Kinase, domain 1"/>
    <property type="match status" value="1"/>
</dbReference>
<keyword evidence="5" id="KW-0808">Transferase</keyword>
<evidence type="ECO:0000313" key="6">
    <source>
        <dbReference type="Proteomes" id="UP001217485"/>
    </source>
</evidence>
<dbReference type="EMBL" id="JAQNDK010000001">
    <property type="protein sequence ID" value="MDC0678171.1"/>
    <property type="molecule type" value="Genomic_DNA"/>
</dbReference>
<dbReference type="SUPFAM" id="SSF52540">
    <property type="entry name" value="P-loop containing nucleoside triphosphate hydrolases"/>
    <property type="match status" value="1"/>
</dbReference>
<feature type="compositionally biased region" description="Polar residues" evidence="3">
    <location>
        <begin position="275"/>
        <end position="293"/>
    </location>
</feature>
<organism evidence="5 6">
    <name type="scientific">Sorangium atrum</name>
    <dbReference type="NCBI Taxonomy" id="2995308"/>
    <lineage>
        <taxon>Bacteria</taxon>
        <taxon>Pseudomonadati</taxon>
        <taxon>Myxococcota</taxon>
        <taxon>Polyangia</taxon>
        <taxon>Polyangiales</taxon>
        <taxon>Polyangiaceae</taxon>
        <taxon>Sorangium</taxon>
    </lineage>
</organism>
<reference evidence="5 6" key="1">
    <citation type="submission" date="2023-01" db="EMBL/GenBank/DDBJ databases">
        <title>Minimal conservation of predation-associated metabolite biosynthetic gene clusters underscores biosynthetic potential of Myxococcota including descriptions for ten novel species: Archangium lansinium sp. nov., Myxococcus landrumus sp. nov., Nannocystis bai.</title>
        <authorList>
            <person name="Ahearne A."/>
            <person name="Stevens C."/>
            <person name="Dowd S."/>
        </authorList>
    </citation>
    <scope>NUCLEOTIDE SEQUENCE [LARGE SCALE GENOMIC DNA]</scope>
    <source>
        <strain evidence="5 6">WIWO2</strain>
    </source>
</reference>